<feature type="non-terminal residue" evidence="1">
    <location>
        <position position="127"/>
    </location>
</feature>
<dbReference type="AlphaFoldDB" id="A0A5J4TN78"/>
<comment type="caution">
    <text evidence="1">The sequence shown here is derived from an EMBL/GenBank/DDBJ whole genome shotgun (WGS) entry which is preliminary data.</text>
</comment>
<sequence length="127" mass="14851">MPHLQEKAIRGEYKDEANLMQDLMKVMCYTTAKDGSALYMVKQWDSTTEINTISYIIKFYSKNVNEFFFFQGLKYNVLEQVDMNVIEQFLSLVKDTIAADDPIIYDYILNWLAWIVRKIAEKTGVAL</sequence>
<protein>
    <submittedName>
        <fullName evidence="1">Uncharacterized protein</fullName>
    </submittedName>
</protein>
<evidence type="ECO:0000313" key="2">
    <source>
        <dbReference type="Proteomes" id="UP000324800"/>
    </source>
</evidence>
<gene>
    <name evidence="1" type="ORF">EZS28_044609</name>
</gene>
<reference evidence="1 2" key="1">
    <citation type="submission" date="2019-03" db="EMBL/GenBank/DDBJ databases">
        <title>Single cell metagenomics reveals metabolic interactions within the superorganism composed of flagellate Streblomastix strix and complex community of Bacteroidetes bacteria on its surface.</title>
        <authorList>
            <person name="Treitli S.C."/>
            <person name="Kolisko M."/>
            <person name="Husnik F."/>
            <person name="Keeling P."/>
            <person name="Hampl V."/>
        </authorList>
    </citation>
    <scope>NUCLEOTIDE SEQUENCE [LARGE SCALE GENOMIC DNA]</scope>
    <source>
        <strain evidence="1">ST1C</strain>
    </source>
</reference>
<organism evidence="1 2">
    <name type="scientific">Streblomastix strix</name>
    <dbReference type="NCBI Taxonomy" id="222440"/>
    <lineage>
        <taxon>Eukaryota</taxon>
        <taxon>Metamonada</taxon>
        <taxon>Preaxostyla</taxon>
        <taxon>Oxymonadida</taxon>
        <taxon>Streblomastigidae</taxon>
        <taxon>Streblomastix</taxon>
    </lineage>
</organism>
<evidence type="ECO:0000313" key="1">
    <source>
        <dbReference type="EMBL" id="KAA6359864.1"/>
    </source>
</evidence>
<name>A0A5J4TN78_9EUKA</name>
<accession>A0A5J4TN78</accession>
<dbReference type="EMBL" id="SNRW01027774">
    <property type="protein sequence ID" value="KAA6359864.1"/>
    <property type="molecule type" value="Genomic_DNA"/>
</dbReference>
<proteinExistence type="predicted"/>
<dbReference type="Proteomes" id="UP000324800">
    <property type="component" value="Unassembled WGS sequence"/>
</dbReference>